<dbReference type="InterPro" id="IPR000859">
    <property type="entry name" value="CUB_dom"/>
</dbReference>
<comment type="caution">
    <text evidence="7">The sequence shown here is derived from an EMBL/GenBank/DDBJ whole genome shotgun (WGS) entry which is preliminary data.</text>
</comment>
<keyword evidence="5" id="KW-0812">Transmembrane</keyword>
<dbReference type="SMART" id="SM00042">
    <property type="entry name" value="CUB"/>
    <property type="match status" value="2"/>
</dbReference>
<feature type="region of interest" description="Disordered" evidence="4">
    <location>
        <begin position="689"/>
        <end position="728"/>
    </location>
</feature>
<protein>
    <recommendedName>
        <fullName evidence="6">CUB domain-containing protein</fullName>
    </recommendedName>
</protein>
<evidence type="ECO:0000256" key="1">
    <source>
        <dbReference type="ARBA" id="ARBA00022737"/>
    </source>
</evidence>
<dbReference type="InterPro" id="IPR035914">
    <property type="entry name" value="Sperma_CUB_dom_sf"/>
</dbReference>
<name>A0AAD9NK35_RIDPI</name>
<keyword evidence="5" id="KW-0472">Membrane</keyword>
<dbReference type="PROSITE" id="PS01186">
    <property type="entry name" value="EGF_2"/>
    <property type="match status" value="2"/>
</dbReference>
<gene>
    <name evidence="7" type="ORF">NP493_919g02012</name>
</gene>
<proteinExistence type="predicted"/>
<evidence type="ECO:0000256" key="5">
    <source>
        <dbReference type="SAM" id="Phobius"/>
    </source>
</evidence>
<evidence type="ECO:0000256" key="3">
    <source>
        <dbReference type="PROSITE-ProRule" id="PRU00059"/>
    </source>
</evidence>
<accession>A0AAD9NK35</accession>
<dbReference type="Pfam" id="PF00431">
    <property type="entry name" value="CUB"/>
    <property type="match status" value="2"/>
</dbReference>
<organism evidence="7 8">
    <name type="scientific">Ridgeia piscesae</name>
    <name type="common">Tubeworm</name>
    <dbReference type="NCBI Taxonomy" id="27915"/>
    <lineage>
        <taxon>Eukaryota</taxon>
        <taxon>Metazoa</taxon>
        <taxon>Spiralia</taxon>
        <taxon>Lophotrochozoa</taxon>
        <taxon>Annelida</taxon>
        <taxon>Polychaeta</taxon>
        <taxon>Sedentaria</taxon>
        <taxon>Canalipalpata</taxon>
        <taxon>Sabellida</taxon>
        <taxon>Siboglinidae</taxon>
        <taxon>Ridgeia</taxon>
    </lineage>
</organism>
<comment type="caution">
    <text evidence="3">Lacks conserved residue(s) required for the propagation of feature annotation.</text>
</comment>
<dbReference type="Gene3D" id="2.60.120.290">
    <property type="entry name" value="Spermadhesin, CUB domain"/>
    <property type="match status" value="3"/>
</dbReference>
<dbReference type="CDD" id="cd00041">
    <property type="entry name" value="CUB"/>
    <property type="match status" value="2"/>
</dbReference>
<dbReference type="InterPro" id="IPR000742">
    <property type="entry name" value="EGF"/>
</dbReference>
<evidence type="ECO:0000259" key="6">
    <source>
        <dbReference type="PROSITE" id="PS01180"/>
    </source>
</evidence>
<evidence type="ECO:0000256" key="4">
    <source>
        <dbReference type="SAM" id="MobiDB-lite"/>
    </source>
</evidence>
<keyword evidence="8" id="KW-1185">Reference proteome</keyword>
<dbReference type="AlphaFoldDB" id="A0AAD9NK35"/>
<evidence type="ECO:0000313" key="8">
    <source>
        <dbReference type="Proteomes" id="UP001209878"/>
    </source>
</evidence>
<keyword evidence="5" id="KW-1133">Transmembrane helix</keyword>
<feature type="domain" description="CUB" evidence="6">
    <location>
        <begin position="209"/>
        <end position="319"/>
    </location>
</feature>
<dbReference type="SUPFAM" id="SSF49854">
    <property type="entry name" value="Spermadhesin, CUB domain"/>
    <property type="match status" value="3"/>
</dbReference>
<sequence length="728" mass="79246">MVCIQRSAESVKNLVLDVSSECNNKIIDVYDGPYDTDPLLYSYCDGIWPGDVISSGSTVFVSYAPRDPTAQTMFRITYTATDPIQGCRRGRPAVFGGSSGVISFQEASFVNHMECAWKILVDKNKQVLLDFNCSIYGWCTGEYVGCITVFDGHNTTAPQVMKWCGNGRPRDITSSGNVVFVTFRTDGNSTRKNITIHIDYRGIIAVDGCYGERPLVLRGPEGAFGINATQFVEYMYCAWNIQVDKNEQVLLHFVNGNINSSCYSVSIYDGDNANAQLLHNYKDYDLPQKVVSTGNAMFVYFHSDNCVTFSGFTIGYNSIEGLVSVERISPRIDSLVVMIVRLDKQPLVKVSLRRLTASSVERIHTHLPAATDSCKNGHNNCTRADDGGTCSLVNGGPAFKCGCREGWVMTGTTECTPTDSCKNGHNNCTRADDGGTCSLVNGGPAFKCGCREGWVMTGTTECTRHVSDSSCTYPIIGGSIGGCVLLCILFVTGFVCFWKRRNSTTDKRTGMQNASNQPDVDDGGIYDTIAEPNQQQQGGYEHLDDTTLRSGNREGENVGGNVNHHGLELTSLQGVSAVGGYTGLATTQRDNQGGNYSGLTPRDVDNEGGAYSELFRTQGNNDGGDYLEPTRTQGDNGSDNYLGLIRTQGDNGGGDYSELMRTQGNNERSAYSELTRTQVDNEGSAYSELTRTQGNNEGSAYSELTRTQGNNEGSAYSELTRTQEDIEV</sequence>
<dbReference type="EMBL" id="JAODUO010000917">
    <property type="protein sequence ID" value="KAK2172945.1"/>
    <property type="molecule type" value="Genomic_DNA"/>
</dbReference>
<feature type="compositionally biased region" description="Polar residues" evidence="4">
    <location>
        <begin position="689"/>
        <end position="720"/>
    </location>
</feature>
<evidence type="ECO:0000256" key="2">
    <source>
        <dbReference type="ARBA" id="ARBA00023157"/>
    </source>
</evidence>
<feature type="transmembrane region" description="Helical" evidence="5">
    <location>
        <begin position="473"/>
        <end position="498"/>
    </location>
</feature>
<reference evidence="7" key="1">
    <citation type="journal article" date="2023" name="Mol. Biol. Evol.">
        <title>Third-Generation Sequencing Reveals the Adaptive Role of the Epigenome in Three Deep-Sea Polychaetes.</title>
        <authorList>
            <person name="Perez M."/>
            <person name="Aroh O."/>
            <person name="Sun Y."/>
            <person name="Lan Y."/>
            <person name="Juniper S.K."/>
            <person name="Young C.R."/>
            <person name="Angers B."/>
            <person name="Qian P.Y."/>
        </authorList>
    </citation>
    <scope>NUCLEOTIDE SEQUENCE</scope>
    <source>
        <strain evidence="7">R07B-5</strain>
    </source>
</reference>
<feature type="domain" description="CUB" evidence="6">
    <location>
        <begin position="87"/>
        <end position="203"/>
    </location>
</feature>
<dbReference type="PROSITE" id="PS01180">
    <property type="entry name" value="CUB"/>
    <property type="match status" value="2"/>
</dbReference>
<keyword evidence="2" id="KW-1015">Disulfide bond</keyword>
<keyword evidence="1" id="KW-0677">Repeat</keyword>
<evidence type="ECO:0000313" key="7">
    <source>
        <dbReference type="EMBL" id="KAK2172945.1"/>
    </source>
</evidence>
<dbReference type="PANTHER" id="PTHR24251">
    <property type="entry name" value="OVOCHYMASE-RELATED"/>
    <property type="match status" value="1"/>
</dbReference>
<dbReference type="Proteomes" id="UP001209878">
    <property type="component" value="Unassembled WGS sequence"/>
</dbReference>